<evidence type="ECO:0000313" key="3">
    <source>
        <dbReference type="Proteomes" id="UP001345013"/>
    </source>
</evidence>
<dbReference type="CDD" id="cd02440">
    <property type="entry name" value="AdoMet_MTases"/>
    <property type="match status" value="1"/>
</dbReference>
<dbReference type="Pfam" id="PF13489">
    <property type="entry name" value="Methyltransf_23"/>
    <property type="match status" value="1"/>
</dbReference>
<name>A0ABR0JZ71_9EURO</name>
<dbReference type="InterPro" id="IPR029063">
    <property type="entry name" value="SAM-dependent_MTases_sf"/>
</dbReference>
<dbReference type="Gene3D" id="3.40.50.150">
    <property type="entry name" value="Vaccinia Virus protein VP39"/>
    <property type="match status" value="1"/>
</dbReference>
<protein>
    <recommendedName>
        <fullName evidence="4">Methyltransferase</fullName>
    </recommendedName>
</protein>
<dbReference type="PANTHER" id="PTHR43591:SF31">
    <property type="entry name" value="LAEA-LIKE, PUTATIVE (AFU_ORTHOLOGUE AFUA_8G01930)-RELATED"/>
    <property type="match status" value="1"/>
</dbReference>
<reference evidence="2 3" key="1">
    <citation type="submission" date="2023-08" db="EMBL/GenBank/DDBJ databases">
        <title>Black Yeasts Isolated from many extreme environments.</title>
        <authorList>
            <person name="Coleine C."/>
            <person name="Stajich J.E."/>
            <person name="Selbmann L."/>
        </authorList>
    </citation>
    <scope>NUCLEOTIDE SEQUENCE [LARGE SCALE GENOMIC DNA]</scope>
    <source>
        <strain evidence="2 3">CCFEE 5885</strain>
    </source>
</reference>
<dbReference type="SUPFAM" id="SSF53335">
    <property type="entry name" value="S-adenosyl-L-methionine-dependent methyltransferases"/>
    <property type="match status" value="1"/>
</dbReference>
<accession>A0ABR0JZ71</accession>
<comment type="caution">
    <text evidence="2">The sequence shown here is derived from an EMBL/GenBank/DDBJ whole genome shotgun (WGS) entry which is preliminary data.</text>
</comment>
<evidence type="ECO:0008006" key="4">
    <source>
        <dbReference type="Google" id="ProtNLM"/>
    </source>
</evidence>
<dbReference type="PANTHER" id="PTHR43591">
    <property type="entry name" value="METHYLTRANSFERASE"/>
    <property type="match status" value="1"/>
</dbReference>
<organism evidence="2 3">
    <name type="scientific">Lithohypha guttulata</name>
    <dbReference type="NCBI Taxonomy" id="1690604"/>
    <lineage>
        <taxon>Eukaryota</taxon>
        <taxon>Fungi</taxon>
        <taxon>Dikarya</taxon>
        <taxon>Ascomycota</taxon>
        <taxon>Pezizomycotina</taxon>
        <taxon>Eurotiomycetes</taxon>
        <taxon>Chaetothyriomycetidae</taxon>
        <taxon>Chaetothyriales</taxon>
        <taxon>Trichomeriaceae</taxon>
        <taxon>Lithohypha</taxon>
    </lineage>
</organism>
<evidence type="ECO:0000256" key="1">
    <source>
        <dbReference type="SAM" id="MobiDB-lite"/>
    </source>
</evidence>
<dbReference type="Proteomes" id="UP001345013">
    <property type="component" value="Unassembled WGS sequence"/>
</dbReference>
<keyword evidence="3" id="KW-1185">Reference proteome</keyword>
<dbReference type="EMBL" id="JAVRRG010000158">
    <property type="protein sequence ID" value="KAK5080079.1"/>
    <property type="molecule type" value="Genomic_DNA"/>
</dbReference>
<feature type="region of interest" description="Disordered" evidence="1">
    <location>
        <begin position="1"/>
        <end position="20"/>
    </location>
</feature>
<proteinExistence type="predicted"/>
<sequence length="256" mass="29031">MQADDYDDADSSYGTSVSTDTTSIKSNILNYRFENGRRYHAFKAGAYLYPNDEDALDQMDIEHHNQGLMLGRLHMSPIKDPLEILDVGTGTGIWAIDMADTYPAATITGIDLSPTQPSWVPPNLRFIVDDFTQECDDGSYPMHGAYVQWAEAMSSAFDKIGRPWPKGPDLKTLFENAGFVDVQVKELKRPCNDWPKDKRMKEIGRFTYFNFMKGLEGFTMAPFTRILGWTQEEVQVLIADVRKEFGKRSYHGSQKG</sequence>
<gene>
    <name evidence="2" type="ORF">LTR24_008693</name>
</gene>
<feature type="compositionally biased region" description="Acidic residues" evidence="1">
    <location>
        <begin position="1"/>
        <end position="10"/>
    </location>
</feature>
<evidence type="ECO:0000313" key="2">
    <source>
        <dbReference type="EMBL" id="KAK5080079.1"/>
    </source>
</evidence>